<evidence type="ECO:0000256" key="6">
    <source>
        <dbReference type="ARBA" id="ARBA00022679"/>
    </source>
</evidence>
<dbReference type="PANTHER" id="PTHR42655:SF1">
    <property type="entry name" value="GLYCOGEN PHOSPHORYLASE"/>
    <property type="match status" value="1"/>
</dbReference>
<sequence>MGPLERFVGSASIAYFSMEIALDPAIPTYSGGLGILAGDAARSAADLDLPMVFVTLACRQGYLHQEIDARGVQHDHPEPWDLSAVARPLSAMVAVFIEGRAVWIRPWLHVLKRAGGAIPVLLLDTHLTENDRRDRDVADRLYGGNEAHRLAQEIVLGIGGEKVLRALGFSIATYHLNEGHGALLPLALLRQHPRPPSHVSTDMFPYDRERVLERCVFTTHTPVEAGHDRFGYELVGRILGRYIDLPMLQQLAGAGSLNMTQLAVNLCGYINGVAERHGETTQKLFPGYVIRSITNGVHPETWVHPAFARLYDRICPRWRHEPEFLAYADILPPTDWFAAHEAAKSDLLAAIQRATGQALDPSVLIVGCARRMTAYKRADLILENLPRLMELAGEYPIQIVFAGKAHPRDGDGKRMIARIADAARRATGRVPIVFLPDYGFAQARMLVAGADLWLNTPLPPMEASGTSGMKAALNGVPSLSVLDGWWIEGCMEGVTGWAIGTPDMPAEAHGAALLDKLQQVILPLFYKDRGGWARVMAGAVSKCGSVFTSHRMMRRYMSEAYRGHLVWRPR</sequence>
<keyword evidence="5" id="KW-0328">Glycosyltransferase</keyword>
<dbReference type="SUPFAM" id="SSF53756">
    <property type="entry name" value="UDP-Glycosyltransferase/glycogen phosphorylase"/>
    <property type="match status" value="1"/>
</dbReference>
<reference evidence="10 11" key="1">
    <citation type="submission" date="2024-04" db="EMBL/GenBank/DDBJ databases">
        <title>Complete genome sequence of Nguyenibacter vanlangesis HBCM-1154, a strain capable of nitrogen fixation, IAA production, and phosphorus solubilization isolated from sugarcane soil.</title>
        <authorList>
            <person name="MY HANH P."/>
        </authorList>
    </citation>
    <scope>NUCLEOTIDE SEQUENCE [LARGE SCALE GENOMIC DNA]</scope>
    <source>
        <strain evidence="10 11">HBCM 1154</strain>
    </source>
</reference>
<evidence type="ECO:0000256" key="8">
    <source>
        <dbReference type="ARBA" id="ARBA00023277"/>
    </source>
</evidence>
<protein>
    <recommendedName>
        <fullName evidence="4">glycogen phosphorylase</fullName>
        <ecNumber evidence="4">2.4.1.1</ecNumber>
    </recommendedName>
</protein>
<comment type="similarity">
    <text evidence="3">Belongs to the glycogen phosphorylase family.</text>
</comment>
<name>A0ABZ3D8S0_9PROT</name>
<dbReference type="RefSeq" id="WP_342629467.1">
    <property type="nucleotide sequence ID" value="NZ_CP152276.1"/>
</dbReference>
<gene>
    <name evidence="10" type="primary">glgP</name>
    <name evidence="10" type="ORF">AAC691_06935</name>
</gene>
<comment type="cofactor">
    <cofactor evidence="2">
        <name>pyridoxal 5'-phosphate</name>
        <dbReference type="ChEBI" id="CHEBI:597326"/>
    </cofactor>
</comment>
<evidence type="ECO:0000256" key="2">
    <source>
        <dbReference type="ARBA" id="ARBA00001933"/>
    </source>
</evidence>
<dbReference type="InterPro" id="IPR000811">
    <property type="entry name" value="Glyco_trans_35"/>
</dbReference>
<dbReference type="InterPro" id="IPR052182">
    <property type="entry name" value="Glycogen/Maltodextrin_Phosph"/>
</dbReference>
<dbReference type="Pfam" id="PF00343">
    <property type="entry name" value="Phosphorylase"/>
    <property type="match status" value="1"/>
</dbReference>
<evidence type="ECO:0000256" key="4">
    <source>
        <dbReference type="ARBA" id="ARBA00012591"/>
    </source>
</evidence>
<dbReference type="PROSITE" id="PS00102">
    <property type="entry name" value="PHOSPHORYLASE"/>
    <property type="match status" value="1"/>
</dbReference>
<dbReference type="PANTHER" id="PTHR42655">
    <property type="entry name" value="GLYCOGEN PHOSPHORYLASE"/>
    <property type="match status" value="1"/>
</dbReference>
<dbReference type="NCBIfam" id="TIGR02094">
    <property type="entry name" value="more_P_ylases"/>
    <property type="match status" value="1"/>
</dbReference>
<keyword evidence="6" id="KW-0808">Transferase</keyword>
<evidence type="ECO:0000256" key="9">
    <source>
        <dbReference type="ARBA" id="ARBA00025174"/>
    </source>
</evidence>
<evidence type="ECO:0000256" key="1">
    <source>
        <dbReference type="ARBA" id="ARBA00001275"/>
    </source>
</evidence>
<evidence type="ECO:0000313" key="10">
    <source>
        <dbReference type="EMBL" id="XAE44162.1"/>
    </source>
</evidence>
<evidence type="ECO:0000313" key="11">
    <source>
        <dbReference type="Proteomes" id="UP001449795"/>
    </source>
</evidence>
<evidence type="ECO:0000256" key="5">
    <source>
        <dbReference type="ARBA" id="ARBA00022676"/>
    </source>
</evidence>
<evidence type="ECO:0000256" key="7">
    <source>
        <dbReference type="ARBA" id="ARBA00022898"/>
    </source>
</evidence>
<comment type="catalytic activity">
    <reaction evidence="1">
        <text>[(1-&gt;4)-alpha-D-glucosyl](n) + phosphate = [(1-&gt;4)-alpha-D-glucosyl](n-1) + alpha-D-glucose 1-phosphate</text>
        <dbReference type="Rhea" id="RHEA:41732"/>
        <dbReference type="Rhea" id="RHEA-COMP:9584"/>
        <dbReference type="Rhea" id="RHEA-COMP:9586"/>
        <dbReference type="ChEBI" id="CHEBI:15444"/>
        <dbReference type="ChEBI" id="CHEBI:43474"/>
        <dbReference type="ChEBI" id="CHEBI:58601"/>
        <dbReference type="EC" id="2.4.1.1"/>
    </reaction>
</comment>
<proteinExistence type="inferred from homology"/>
<dbReference type="Proteomes" id="UP001449795">
    <property type="component" value="Chromosome"/>
</dbReference>
<keyword evidence="8" id="KW-0119">Carbohydrate metabolism</keyword>
<dbReference type="Gene3D" id="3.40.50.2000">
    <property type="entry name" value="Glycogen Phosphorylase B"/>
    <property type="match status" value="3"/>
</dbReference>
<keyword evidence="7" id="KW-0663">Pyridoxal phosphate</keyword>
<evidence type="ECO:0000256" key="3">
    <source>
        <dbReference type="ARBA" id="ARBA00006047"/>
    </source>
</evidence>
<dbReference type="InterPro" id="IPR035090">
    <property type="entry name" value="Pyridoxal_P_attach_site"/>
</dbReference>
<keyword evidence="11" id="KW-1185">Reference proteome</keyword>
<comment type="function">
    <text evidence="9">Phosphorylase is an important allosteric enzyme in carbohydrate metabolism. Enzymes from different sources differ in their regulatory mechanisms and in their natural substrates. However, all known phosphorylases share catalytic and structural properties.</text>
</comment>
<dbReference type="EMBL" id="CP152276">
    <property type="protein sequence ID" value="XAE44162.1"/>
    <property type="molecule type" value="Genomic_DNA"/>
</dbReference>
<dbReference type="EC" id="2.4.1.1" evidence="4"/>
<accession>A0ABZ3D8S0</accession>
<organism evidence="10 11">
    <name type="scientific">Nguyenibacter vanlangensis</name>
    <dbReference type="NCBI Taxonomy" id="1216886"/>
    <lineage>
        <taxon>Bacteria</taxon>
        <taxon>Pseudomonadati</taxon>
        <taxon>Pseudomonadota</taxon>
        <taxon>Alphaproteobacteria</taxon>
        <taxon>Acetobacterales</taxon>
        <taxon>Acetobacteraceae</taxon>
        <taxon>Nguyenibacter</taxon>
    </lineage>
</organism>
<dbReference type="InterPro" id="IPR011834">
    <property type="entry name" value="Agluc_phsphrylas"/>
</dbReference>